<dbReference type="PROSITE" id="PS50294">
    <property type="entry name" value="WD_REPEATS_REGION"/>
    <property type="match status" value="3"/>
</dbReference>
<sequence>MKRSRRARSRALFSQLKAKLMPRRVEDPPTMGAVVYDAKCFLLSHSSVIEKAPLQAYCSALVFSPEASIIRRLYIHQLPKWIVRAPALWDDWSVHLQTLSHPSMVRAIAFSPDGRLIVSGSDDSTVRVWDAATGAERRVLKGHSRGVLRGHWRGVTAVAFSPDGRLIVSAGSDDSTVRVWDAATGAERRVLKGHSRGVLRGHWRGVTAVAFSPDGRLIVSAGSDDSTVRVWDAATGAERQLLPIATVLRHLSFSSCGNHLVTDRGILPLPSSDCQCLHHVFATRSRIVFATRSWITNDSEDLLCLHPDCQDSFGFLSGSIVIYTGRVSLPLQLNLSREAILESM</sequence>
<dbReference type="PANTHER" id="PTHR45333">
    <property type="entry name" value="MEMBRANE PROTEIN-RELATED"/>
    <property type="match status" value="1"/>
</dbReference>
<name>A0AAN6NCS8_9PEZI</name>
<evidence type="ECO:0000256" key="3">
    <source>
        <dbReference type="PROSITE-ProRule" id="PRU00221"/>
    </source>
</evidence>
<protein>
    <submittedName>
        <fullName evidence="4">WD40 repeat-like protein</fullName>
    </submittedName>
</protein>
<evidence type="ECO:0000313" key="4">
    <source>
        <dbReference type="EMBL" id="KAK3943402.1"/>
    </source>
</evidence>
<dbReference type="PANTHER" id="PTHR45333:SF1">
    <property type="entry name" value="CHROMOSOME UNDETERMINED SCAFFOLD_625, WHOLE GENOME SHOTGUN SEQUENCE"/>
    <property type="match status" value="1"/>
</dbReference>
<accession>A0AAN6NCS8</accession>
<dbReference type="InterPro" id="IPR001680">
    <property type="entry name" value="WD40_rpt"/>
</dbReference>
<gene>
    <name evidence="4" type="ORF">QBC46DRAFT_377725</name>
</gene>
<dbReference type="PROSITE" id="PS00678">
    <property type="entry name" value="WD_REPEATS_1"/>
    <property type="match status" value="3"/>
</dbReference>
<dbReference type="PROSITE" id="PS50082">
    <property type="entry name" value="WD_REPEATS_2"/>
    <property type="match status" value="3"/>
</dbReference>
<feature type="repeat" description="WD" evidence="3">
    <location>
        <begin position="98"/>
        <end position="139"/>
    </location>
</feature>
<proteinExistence type="predicted"/>
<dbReference type="Gene3D" id="2.130.10.10">
    <property type="entry name" value="YVTN repeat-like/Quinoprotein amine dehydrogenase"/>
    <property type="match status" value="2"/>
</dbReference>
<keyword evidence="1 3" id="KW-0853">WD repeat</keyword>
<dbReference type="Proteomes" id="UP001303473">
    <property type="component" value="Unassembled WGS sequence"/>
</dbReference>
<evidence type="ECO:0000313" key="5">
    <source>
        <dbReference type="Proteomes" id="UP001303473"/>
    </source>
</evidence>
<evidence type="ECO:0000256" key="1">
    <source>
        <dbReference type="ARBA" id="ARBA00022574"/>
    </source>
</evidence>
<keyword evidence="2" id="KW-0677">Repeat</keyword>
<dbReference type="Pfam" id="PF00400">
    <property type="entry name" value="WD40"/>
    <property type="match status" value="3"/>
</dbReference>
<reference evidence="5" key="1">
    <citation type="journal article" date="2023" name="Mol. Phylogenet. Evol.">
        <title>Genome-scale phylogeny and comparative genomics of the fungal order Sordariales.</title>
        <authorList>
            <person name="Hensen N."/>
            <person name="Bonometti L."/>
            <person name="Westerberg I."/>
            <person name="Brannstrom I.O."/>
            <person name="Guillou S."/>
            <person name="Cros-Aarteil S."/>
            <person name="Calhoun S."/>
            <person name="Haridas S."/>
            <person name="Kuo A."/>
            <person name="Mondo S."/>
            <person name="Pangilinan J."/>
            <person name="Riley R."/>
            <person name="LaButti K."/>
            <person name="Andreopoulos B."/>
            <person name="Lipzen A."/>
            <person name="Chen C."/>
            <person name="Yan M."/>
            <person name="Daum C."/>
            <person name="Ng V."/>
            <person name="Clum A."/>
            <person name="Steindorff A."/>
            <person name="Ohm R.A."/>
            <person name="Martin F."/>
            <person name="Silar P."/>
            <person name="Natvig D.O."/>
            <person name="Lalanne C."/>
            <person name="Gautier V."/>
            <person name="Ament-Velasquez S.L."/>
            <person name="Kruys A."/>
            <person name="Hutchinson M.I."/>
            <person name="Powell A.J."/>
            <person name="Barry K."/>
            <person name="Miller A.N."/>
            <person name="Grigoriev I.V."/>
            <person name="Debuchy R."/>
            <person name="Gladieux P."/>
            <person name="Hiltunen Thoren M."/>
            <person name="Johannesson H."/>
        </authorList>
    </citation>
    <scope>NUCLEOTIDE SEQUENCE [LARGE SCALE GENOMIC DNA]</scope>
    <source>
        <strain evidence="5">CBS 340.73</strain>
    </source>
</reference>
<comment type="caution">
    <text evidence="4">The sequence shown here is derived from an EMBL/GenBank/DDBJ whole genome shotgun (WGS) entry which is preliminary data.</text>
</comment>
<organism evidence="4 5">
    <name type="scientific">Diplogelasinospora grovesii</name>
    <dbReference type="NCBI Taxonomy" id="303347"/>
    <lineage>
        <taxon>Eukaryota</taxon>
        <taxon>Fungi</taxon>
        <taxon>Dikarya</taxon>
        <taxon>Ascomycota</taxon>
        <taxon>Pezizomycotina</taxon>
        <taxon>Sordariomycetes</taxon>
        <taxon>Sordariomycetidae</taxon>
        <taxon>Sordariales</taxon>
        <taxon>Diplogelasinosporaceae</taxon>
        <taxon>Diplogelasinospora</taxon>
    </lineage>
</organism>
<dbReference type="InterPro" id="IPR020472">
    <property type="entry name" value="WD40_PAC1"/>
</dbReference>
<dbReference type="InterPro" id="IPR019775">
    <property type="entry name" value="WD40_repeat_CS"/>
</dbReference>
<feature type="repeat" description="WD" evidence="3">
    <location>
        <begin position="199"/>
        <end position="241"/>
    </location>
</feature>
<dbReference type="SUPFAM" id="SSF101908">
    <property type="entry name" value="Putative isomerase YbhE"/>
    <property type="match status" value="1"/>
</dbReference>
<keyword evidence="5" id="KW-1185">Reference proteome</keyword>
<feature type="repeat" description="WD" evidence="3">
    <location>
        <begin position="148"/>
        <end position="190"/>
    </location>
</feature>
<dbReference type="AlphaFoldDB" id="A0AAN6NCS8"/>
<dbReference type="PRINTS" id="PR00320">
    <property type="entry name" value="GPROTEINBRPT"/>
</dbReference>
<dbReference type="EMBL" id="MU853766">
    <property type="protein sequence ID" value="KAK3943402.1"/>
    <property type="molecule type" value="Genomic_DNA"/>
</dbReference>
<dbReference type="InterPro" id="IPR015943">
    <property type="entry name" value="WD40/YVTN_repeat-like_dom_sf"/>
</dbReference>
<dbReference type="SMART" id="SM00320">
    <property type="entry name" value="WD40"/>
    <property type="match status" value="3"/>
</dbReference>
<evidence type="ECO:0000256" key="2">
    <source>
        <dbReference type="ARBA" id="ARBA00022737"/>
    </source>
</evidence>